<feature type="transmembrane region" description="Helical" evidence="8">
    <location>
        <begin position="94"/>
        <end position="119"/>
    </location>
</feature>
<feature type="transmembrane region" description="Helical" evidence="8">
    <location>
        <begin position="432"/>
        <end position="451"/>
    </location>
</feature>
<evidence type="ECO:0000256" key="1">
    <source>
        <dbReference type="ARBA" id="ARBA00004429"/>
    </source>
</evidence>
<comment type="caution">
    <text evidence="11">The sequence shown here is derived from an EMBL/GenBank/DDBJ whole genome shotgun (WGS) entry which is preliminary data.</text>
</comment>
<feature type="transmembrane region" description="Helical" evidence="8">
    <location>
        <begin position="169"/>
        <end position="187"/>
    </location>
</feature>
<dbReference type="GO" id="GO:0005886">
    <property type="term" value="C:plasma membrane"/>
    <property type="evidence" value="ECO:0007669"/>
    <property type="project" value="UniProtKB-SubCell"/>
</dbReference>
<feature type="transmembrane region" description="Helical" evidence="8">
    <location>
        <begin position="285"/>
        <end position="309"/>
    </location>
</feature>
<dbReference type="EMBL" id="DXAN01000019">
    <property type="protein sequence ID" value="HJA08666.1"/>
    <property type="molecule type" value="Genomic_DNA"/>
</dbReference>
<dbReference type="PANTHER" id="PTHR33362">
    <property type="entry name" value="SIALIC ACID TRAP TRANSPORTER PERMEASE PROTEIN SIAT-RELATED"/>
    <property type="match status" value="1"/>
</dbReference>
<dbReference type="Pfam" id="PF04290">
    <property type="entry name" value="DctQ"/>
    <property type="match status" value="1"/>
</dbReference>
<reference evidence="11" key="1">
    <citation type="journal article" date="2021" name="PeerJ">
        <title>Extensive microbial diversity within the chicken gut microbiome revealed by metagenomics and culture.</title>
        <authorList>
            <person name="Gilroy R."/>
            <person name="Ravi A."/>
            <person name="Getino M."/>
            <person name="Pursley I."/>
            <person name="Horton D.L."/>
            <person name="Alikhan N.F."/>
            <person name="Baker D."/>
            <person name="Gharbi K."/>
            <person name="Hall N."/>
            <person name="Watson M."/>
            <person name="Adriaenssens E.M."/>
            <person name="Foster-Nyarko E."/>
            <person name="Jarju S."/>
            <person name="Secka A."/>
            <person name="Antonio M."/>
            <person name="Oren A."/>
            <person name="Chaudhuri R.R."/>
            <person name="La Ragione R."/>
            <person name="Hildebrand F."/>
            <person name="Pallen M.J."/>
        </authorList>
    </citation>
    <scope>NUCLEOTIDE SEQUENCE</scope>
    <source>
        <strain evidence="11">CHK186-16707</strain>
    </source>
</reference>
<evidence type="ECO:0000313" key="12">
    <source>
        <dbReference type="Proteomes" id="UP000824225"/>
    </source>
</evidence>
<evidence type="ECO:0000256" key="5">
    <source>
        <dbReference type="ARBA" id="ARBA00022692"/>
    </source>
</evidence>
<keyword evidence="6 8" id="KW-1133">Transmembrane helix</keyword>
<evidence type="ECO:0000256" key="6">
    <source>
        <dbReference type="ARBA" id="ARBA00022989"/>
    </source>
</evidence>
<feature type="domain" description="Tripartite ATP-independent periplasmic transporters DctQ component" evidence="9">
    <location>
        <begin position="28"/>
        <end position="165"/>
    </location>
</feature>
<evidence type="ECO:0000256" key="8">
    <source>
        <dbReference type="SAM" id="Phobius"/>
    </source>
</evidence>
<keyword evidence="7 8" id="KW-0472">Membrane</keyword>
<evidence type="ECO:0000256" key="4">
    <source>
        <dbReference type="ARBA" id="ARBA00022519"/>
    </source>
</evidence>
<feature type="transmembrane region" description="Helical" evidence="8">
    <location>
        <begin position="505"/>
        <end position="535"/>
    </location>
</feature>
<feature type="transmembrane region" description="Helical" evidence="8">
    <location>
        <begin position="361"/>
        <end position="383"/>
    </location>
</feature>
<feature type="transmembrane region" description="Helical" evidence="8">
    <location>
        <begin position="57"/>
        <end position="74"/>
    </location>
</feature>
<dbReference type="InterPro" id="IPR004681">
    <property type="entry name" value="TRAP_DctM"/>
</dbReference>
<keyword evidence="2" id="KW-0813">Transport</keyword>
<sequence>MSILSRILHWLDDNAEKPIIVIACVLSCLLIPYQVFTRYILGTWFKFNVDTSAVEEIALFCLIWCTYFAVPLVIKRRENIRMTAFIDWLVPQKYHNFILMFNNIATLALTVTIMCLAVRLIRLQFEFPQQTATLRIPYWIPYSVLFFGFFMQSVRVIQDTYKLVRQEGWLKLLLAALFLGMVAAPVVCFEHSTIFVLMVTLFGGMILGIPIAVVLGLSGALAVNASGYLQMNIIAQTAYNSLDSFPMLAVFFFVLAGIFMGKGGLSGQLIGLADMMIGRRTGGLAMATVIACTFFGAISGSGIATCAAIGMITIPAMVARGYSKAFSAAIVACSSAIGVMIPPSNPFVLYGVITNVSIGKLFVSGIMPGIITCVLLCVTAWWISKRNGWKGEDKVHTWGEIGRAVWGAKWALMVPVIILGGIYGGVMTPTEAAGVAALYGFLVGMFVLKGISRENFVETLVDSSVTAATVLFLVAMASVFGYVMAVEQVPDALSGWMISITSNKYVMLLIVNILLLIVGALMESASATLILSPILMPLMVKLGVDPVHFGVIMVCNLAIGFITPPVGQSLFVAAAISDERTERIAVAAGPLLGALLIMLLIITYVPEVSLFLTRFM</sequence>
<dbReference type="NCBIfam" id="TIGR00786">
    <property type="entry name" value="dctM"/>
    <property type="match status" value="1"/>
</dbReference>
<dbReference type="Proteomes" id="UP000824225">
    <property type="component" value="Unassembled WGS sequence"/>
</dbReference>
<dbReference type="AlphaFoldDB" id="A0A9D2HEE3"/>
<dbReference type="InterPro" id="IPR010656">
    <property type="entry name" value="DctM"/>
</dbReference>
<evidence type="ECO:0000256" key="2">
    <source>
        <dbReference type="ARBA" id="ARBA00022448"/>
    </source>
</evidence>
<keyword evidence="5 8" id="KW-0812">Transmembrane</keyword>
<feature type="transmembrane region" description="Helical" evidence="8">
    <location>
        <begin position="139"/>
        <end position="157"/>
    </location>
</feature>
<feature type="domain" description="TRAP C4-dicarboxylate transport system permease DctM subunit" evidence="10">
    <location>
        <begin position="199"/>
        <end position="607"/>
    </location>
</feature>
<evidence type="ECO:0000259" key="10">
    <source>
        <dbReference type="Pfam" id="PF06808"/>
    </source>
</evidence>
<feature type="transmembrane region" description="Helical" evidence="8">
    <location>
        <begin position="404"/>
        <end position="426"/>
    </location>
</feature>
<gene>
    <name evidence="11" type="ORF">H9962_05695</name>
</gene>
<protein>
    <submittedName>
        <fullName evidence="11">TRAP transporter large permease subunit</fullName>
    </submittedName>
</protein>
<feature type="transmembrane region" description="Helical" evidence="8">
    <location>
        <begin position="547"/>
        <end position="564"/>
    </location>
</feature>
<dbReference type="GO" id="GO:0022857">
    <property type="term" value="F:transmembrane transporter activity"/>
    <property type="evidence" value="ECO:0007669"/>
    <property type="project" value="TreeGrafter"/>
</dbReference>
<feature type="transmembrane region" description="Helical" evidence="8">
    <location>
        <begin position="193"/>
        <end position="223"/>
    </location>
</feature>
<evidence type="ECO:0000313" key="11">
    <source>
        <dbReference type="EMBL" id="HJA08666.1"/>
    </source>
</evidence>
<name>A0A9D2HEE3_9BACT</name>
<dbReference type="PANTHER" id="PTHR33362:SF5">
    <property type="entry name" value="C4-DICARBOXYLATE TRAP TRANSPORTER LARGE PERMEASE PROTEIN DCTM"/>
    <property type="match status" value="1"/>
</dbReference>
<comment type="subcellular location">
    <subcellularLocation>
        <location evidence="1">Cell inner membrane</location>
        <topology evidence="1">Multi-pass membrane protein</topology>
    </subcellularLocation>
</comment>
<keyword evidence="3" id="KW-1003">Cell membrane</keyword>
<organism evidence="11 12">
    <name type="scientific">Candidatus Mailhella merdigallinarum</name>
    <dbReference type="NCBI Taxonomy" id="2838658"/>
    <lineage>
        <taxon>Bacteria</taxon>
        <taxon>Pseudomonadati</taxon>
        <taxon>Thermodesulfobacteriota</taxon>
        <taxon>Desulfovibrionia</taxon>
        <taxon>Desulfovibrionales</taxon>
        <taxon>Desulfovibrionaceae</taxon>
        <taxon>Mailhella</taxon>
    </lineage>
</organism>
<feature type="transmembrane region" description="Helical" evidence="8">
    <location>
        <begin position="584"/>
        <end position="606"/>
    </location>
</feature>
<proteinExistence type="predicted"/>
<dbReference type="InterPro" id="IPR055348">
    <property type="entry name" value="DctQ"/>
</dbReference>
<evidence type="ECO:0000259" key="9">
    <source>
        <dbReference type="Pfam" id="PF04290"/>
    </source>
</evidence>
<feature type="transmembrane region" description="Helical" evidence="8">
    <location>
        <begin position="321"/>
        <end position="341"/>
    </location>
</feature>
<keyword evidence="4" id="KW-0997">Cell inner membrane</keyword>
<accession>A0A9D2HEE3</accession>
<evidence type="ECO:0000256" key="3">
    <source>
        <dbReference type="ARBA" id="ARBA00022475"/>
    </source>
</evidence>
<dbReference type="Pfam" id="PF06808">
    <property type="entry name" value="DctM"/>
    <property type="match status" value="1"/>
</dbReference>
<feature type="transmembrane region" description="Helical" evidence="8">
    <location>
        <begin position="244"/>
        <end position="265"/>
    </location>
</feature>
<feature type="transmembrane region" description="Helical" evidence="8">
    <location>
        <begin position="20"/>
        <end position="45"/>
    </location>
</feature>
<feature type="transmembrane region" description="Helical" evidence="8">
    <location>
        <begin position="463"/>
        <end position="485"/>
    </location>
</feature>
<reference evidence="11" key="2">
    <citation type="submission" date="2021-04" db="EMBL/GenBank/DDBJ databases">
        <authorList>
            <person name="Gilroy R."/>
        </authorList>
    </citation>
    <scope>NUCLEOTIDE SEQUENCE</scope>
    <source>
        <strain evidence="11">CHK186-16707</strain>
    </source>
</reference>
<evidence type="ECO:0000256" key="7">
    <source>
        <dbReference type="ARBA" id="ARBA00023136"/>
    </source>
</evidence>